<evidence type="ECO:0000256" key="6">
    <source>
        <dbReference type="ARBA" id="ARBA00022741"/>
    </source>
</evidence>
<dbReference type="STRING" id="490829.SAMN05421850_106169"/>
<evidence type="ECO:0000256" key="1">
    <source>
        <dbReference type="ARBA" id="ARBA00005051"/>
    </source>
</evidence>
<dbReference type="GO" id="GO:0046654">
    <property type="term" value="P:tetrahydrofolate biosynthetic process"/>
    <property type="evidence" value="ECO:0007669"/>
    <property type="project" value="UniProtKB-UniPathway"/>
</dbReference>
<dbReference type="UniPathway" id="UPA00077">
    <property type="reaction ID" value="UER00155"/>
</dbReference>
<comment type="function">
    <text evidence="10">Catalyzes the transfer of pyrophosphate from adenosine triphosphate (ATP) to 6-hydroxymethyl-7,8-dihydropterin, an enzymatic step in folate biosynthesis pathway.</text>
</comment>
<dbReference type="EC" id="2.7.6.3" evidence="3"/>
<evidence type="ECO:0000256" key="2">
    <source>
        <dbReference type="ARBA" id="ARBA00005810"/>
    </source>
</evidence>
<keyword evidence="9" id="KW-0289">Folate biosynthesis</keyword>
<reference evidence="14 15" key="1">
    <citation type="submission" date="2016-10" db="EMBL/GenBank/DDBJ databases">
        <authorList>
            <person name="de Groot N.N."/>
        </authorList>
    </citation>
    <scope>NUCLEOTIDE SEQUENCE [LARGE SCALE GENOMIC DNA]</scope>
    <source>
        <strain evidence="14 15">DSM 28010</strain>
    </source>
</reference>
<evidence type="ECO:0000313" key="14">
    <source>
        <dbReference type="EMBL" id="SDI90082.1"/>
    </source>
</evidence>
<dbReference type="InterPro" id="IPR000550">
    <property type="entry name" value="Hppk"/>
</dbReference>
<dbReference type="NCBIfam" id="TIGR01498">
    <property type="entry name" value="folK"/>
    <property type="match status" value="1"/>
</dbReference>
<evidence type="ECO:0000259" key="13">
    <source>
        <dbReference type="PROSITE" id="PS00794"/>
    </source>
</evidence>
<dbReference type="Gene3D" id="3.30.70.560">
    <property type="entry name" value="7,8-Dihydro-6-hydroxymethylpterin-pyrophosphokinase HPPK"/>
    <property type="match status" value="1"/>
</dbReference>
<dbReference type="InterPro" id="IPR035907">
    <property type="entry name" value="Hppk_sf"/>
</dbReference>
<feature type="domain" description="7,8-dihydro-6-hydroxymethylpterin-pyrophosphokinase" evidence="13">
    <location>
        <begin position="69"/>
        <end position="80"/>
    </location>
</feature>
<dbReference type="PANTHER" id="PTHR43071:SF1">
    <property type="entry name" value="2-AMINO-4-HYDROXY-6-HYDROXYMETHYLDIHYDROPTERIDINE PYROPHOSPHOKINASE"/>
    <property type="match status" value="1"/>
</dbReference>
<keyword evidence="15" id="KW-1185">Reference proteome</keyword>
<dbReference type="AlphaFoldDB" id="A0A1G8PCB1"/>
<protein>
    <recommendedName>
        <fullName evidence="4">2-amino-4-hydroxy-6-hydroxymethyldihydropteridine pyrophosphokinase</fullName>
        <ecNumber evidence="3">2.7.6.3</ecNumber>
    </recommendedName>
    <alternativeName>
        <fullName evidence="11">6-hydroxymethyl-7,8-dihydropterin pyrophosphokinase</fullName>
    </alternativeName>
    <alternativeName>
        <fullName evidence="12">7,8-dihydro-6-hydroxymethylpterin-pyrophosphokinase</fullName>
    </alternativeName>
</protein>
<keyword evidence="8" id="KW-0067">ATP-binding</keyword>
<keyword evidence="7 14" id="KW-0418">Kinase</keyword>
<keyword evidence="6" id="KW-0547">Nucleotide-binding</keyword>
<dbReference type="PANTHER" id="PTHR43071">
    <property type="entry name" value="2-AMINO-4-HYDROXY-6-HYDROXYMETHYLDIHYDROPTERIDINE PYROPHOSPHOKINASE"/>
    <property type="match status" value="1"/>
</dbReference>
<dbReference type="PROSITE" id="PS00794">
    <property type="entry name" value="HPPK"/>
    <property type="match status" value="1"/>
</dbReference>
<evidence type="ECO:0000256" key="11">
    <source>
        <dbReference type="ARBA" id="ARBA00029766"/>
    </source>
</evidence>
<sequence length="164" mass="18467">MRSAVARMDGRIGRIAALSRIYRTPCFPPGAGPDYVNAAVSVDTHLTPQEILAGLHEIEADFGRERKQRWGARTLDLDLLAVGDQVLPDRATQQEWMRLPPDERGRVAPQELILPHPRLQERAFVLVPLADVAPDWRHPVLRQTVREMCDALPETDRKEVIAIA</sequence>
<evidence type="ECO:0000256" key="10">
    <source>
        <dbReference type="ARBA" id="ARBA00029409"/>
    </source>
</evidence>
<dbReference type="GO" id="GO:0003848">
    <property type="term" value="F:2-amino-4-hydroxy-6-hydroxymethyldihydropteridine diphosphokinase activity"/>
    <property type="evidence" value="ECO:0007669"/>
    <property type="project" value="UniProtKB-EC"/>
</dbReference>
<gene>
    <name evidence="14" type="ORF">SAMN05421850_106169</name>
</gene>
<comment type="similarity">
    <text evidence="2">Belongs to the HPPK family.</text>
</comment>
<dbReference type="Proteomes" id="UP000199340">
    <property type="component" value="Unassembled WGS sequence"/>
</dbReference>
<evidence type="ECO:0000313" key="15">
    <source>
        <dbReference type="Proteomes" id="UP000199340"/>
    </source>
</evidence>
<name>A0A1G8PCB1_9RHOB</name>
<evidence type="ECO:0000256" key="5">
    <source>
        <dbReference type="ARBA" id="ARBA00022679"/>
    </source>
</evidence>
<accession>A0A1G8PCB1</accession>
<evidence type="ECO:0000256" key="7">
    <source>
        <dbReference type="ARBA" id="ARBA00022777"/>
    </source>
</evidence>
<dbReference type="GO" id="GO:0016301">
    <property type="term" value="F:kinase activity"/>
    <property type="evidence" value="ECO:0007669"/>
    <property type="project" value="UniProtKB-KW"/>
</dbReference>
<organism evidence="14 15">
    <name type="scientific">Lutimaribacter saemankumensis</name>
    <dbReference type="NCBI Taxonomy" id="490829"/>
    <lineage>
        <taxon>Bacteria</taxon>
        <taxon>Pseudomonadati</taxon>
        <taxon>Pseudomonadota</taxon>
        <taxon>Alphaproteobacteria</taxon>
        <taxon>Rhodobacterales</taxon>
        <taxon>Roseobacteraceae</taxon>
        <taxon>Lutimaribacter</taxon>
    </lineage>
</organism>
<proteinExistence type="inferred from homology"/>
<evidence type="ECO:0000256" key="12">
    <source>
        <dbReference type="ARBA" id="ARBA00033413"/>
    </source>
</evidence>
<comment type="pathway">
    <text evidence="1">Cofactor biosynthesis; tetrahydrofolate biosynthesis; 2-amino-4-hydroxy-6-hydroxymethyl-7,8-dihydropteridine diphosphate from 7,8-dihydroneopterin triphosphate: step 4/4.</text>
</comment>
<evidence type="ECO:0000256" key="4">
    <source>
        <dbReference type="ARBA" id="ARBA00016218"/>
    </source>
</evidence>
<evidence type="ECO:0000256" key="9">
    <source>
        <dbReference type="ARBA" id="ARBA00022909"/>
    </source>
</evidence>
<evidence type="ECO:0000256" key="8">
    <source>
        <dbReference type="ARBA" id="ARBA00022840"/>
    </source>
</evidence>
<dbReference type="Pfam" id="PF01288">
    <property type="entry name" value="HPPK"/>
    <property type="match status" value="1"/>
</dbReference>
<dbReference type="GO" id="GO:0046656">
    <property type="term" value="P:folic acid biosynthetic process"/>
    <property type="evidence" value="ECO:0007669"/>
    <property type="project" value="UniProtKB-KW"/>
</dbReference>
<dbReference type="SUPFAM" id="SSF55083">
    <property type="entry name" value="6-hydroxymethyl-7,8-dihydropterin pyrophosphokinase, HPPK"/>
    <property type="match status" value="1"/>
</dbReference>
<dbReference type="CDD" id="cd00483">
    <property type="entry name" value="HPPK"/>
    <property type="match status" value="1"/>
</dbReference>
<dbReference type="EMBL" id="FNEB01000006">
    <property type="protein sequence ID" value="SDI90082.1"/>
    <property type="molecule type" value="Genomic_DNA"/>
</dbReference>
<keyword evidence="5" id="KW-0808">Transferase</keyword>
<dbReference type="GO" id="GO:0005524">
    <property type="term" value="F:ATP binding"/>
    <property type="evidence" value="ECO:0007669"/>
    <property type="project" value="UniProtKB-KW"/>
</dbReference>
<evidence type="ECO:0000256" key="3">
    <source>
        <dbReference type="ARBA" id="ARBA00013253"/>
    </source>
</evidence>